<gene>
    <name evidence="18" type="ORF">P691DRAFT_695193</name>
</gene>
<evidence type="ECO:0000256" key="14">
    <source>
        <dbReference type="ARBA" id="ARBA00023242"/>
    </source>
</evidence>
<reference evidence="18" key="1">
    <citation type="submission" date="2020-11" db="EMBL/GenBank/DDBJ databases">
        <authorList>
            <consortium name="DOE Joint Genome Institute"/>
            <person name="Ahrendt S."/>
            <person name="Riley R."/>
            <person name="Andreopoulos W."/>
            <person name="Labutti K."/>
            <person name="Pangilinan J."/>
            <person name="Ruiz-Duenas F.J."/>
            <person name="Barrasa J.M."/>
            <person name="Sanchez-Garcia M."/>
            <person name="Camarero S."/>
            <person name="Miyauchi S."/>
            <person name="Serrano A."/>
            <person name="Linde D."/>
            <person name="Babiker R."/>
            <person name="Drula E."/>
            <person name="Ayuso-Fernandez I."/>
            <person name="Pacheco R."/>
            <person name="Padilla G."/>
            <person name="Ferreira P."/>
            <person name="Barriuso J."/>
            <person name="Kellner H."/>
            <person name="Castanera R."/>
            <person name="Alfaro M."/>
            <person name="Ramirez L."/>
            <person name="Pisabarro A.G."/>
            <person name="Kuo A."/>
            <person name="Tritt A."/>
            <person name="Lipzen A."/>
            <person name="He G."/>
            <person name="Yan M."/>
            <person name="Ng V."/>
            <person name="Cullen D."/>
            <person name="Martin F."/>
            <person name="Rosso M.-N."/>
            <person name="Henrissat B."/>
            <person name="Hibbett D."/>
            <person name="Martinez A.T."/>
            <person name="Grigoriev I.V."/>
        </authorList>
    </citation>
    <scope>NUCLEOTIDE SEQUENCE</scope>
    <source>
        <strain evidence="18">MF-IS2</strain>
    </source>
</reference>
<evidence type="ECO:0000256" key="5">
    <source>
        <dbReference type="ARBA" id="ARBA00019422"/>
    </source>
</evidence>
<dbReference type="InterPro" id="IPR011513">
    <property type="entry name" value="Nse1"/>
</dbReference>
<keyword evidence="19" id="KW-1185">Reference proteome</keyword>
<keyword evidence="12 15" id="KW-0233">DNA recombination</keyword>
<dbReference type="PANTHER" id="PTHR20973:SF0">
    <property type="entry name" value="NON-STRUCTURAL MAINTENANCE OF CHROMOSOMES ELEMENT 1 HOMOLOG"/>
    <property type="match status" value="1"/>
</dbReference>
<evidence type="ECO:0000256" key="9">
    <source>
        <dbReference type="ARBA" id="ARBA00022771"/>
    </source>
</evidence>
<evidence type="ECO:0000256" key="8">
    <source>
        <dbReference type="ARBA" id="ARBA00022763"/>
    </source>
</evidence>
<protein>
    <recommendedName>
        <fullName evidence="5 15">Non-structural maintenance of chromosomes element 1 homolog</fullName>
        <ecNumber evidence="4 15">2.3.2.27</ecNumber>
    </recommendedName>
</protein>
<dbReference type="Gene3D" id="3.30.40.10">
    <property type="entry name" value="Zinc/RING finger domain, C3HC4 (zinc finger)"/>
    <property type="match status" value="1"/>
</dbReference>
<name>A0A9P5XQ54_9AGAR</name>
<dbReference type="GO" id="GO:0008270">
    <property type="term" value="F:zinc ion binding"/>
    <property type="evidence" value="ECO:0007669"/>
    <property type="project" value="UniProtKB-KW"/>
</dbReference>
<keyword evidence="9 15" id="KW-0863">Zinc-finger</keyword>
<evidence type="ECO:0000256" key="7">
    <source>
        <dbReference type="ARBA" id="ARBA00022723"/>
    </source>
</evidence>
<evidence type="ECO:0000256" key="2">
    <source>
        <dbReference type="ARBA" id="ARBA00004123"/>
    </source>
</evidence>
<dbReference type="InterPro" id="IPR036388">
    <property type="entry name" value="WH-like_DNA-bd_sf"/>
</dbReference>
<evidence type="ECO:0000313" key="19">
    <source>
        <dbReference type="Proteomes" id="UP000807342"/>
    </source>
</evidence>
<comment type="caution">
    <text evidence="18">The sequence shown here is derived from an EMBL/GenBank/DDBJ whole genome shotgun (WGS) entry which is preliminary data.</text>
</comment>
<comment type="subcellular location">
    <subcellularLocation>
        <location evidence="2 15">Nucleus</location>
    </subcellularLocation>
</comment>
<feature type="compositionally biased region" description="Basic residues" evidence="16">
    <location>
        <begin position="312"/>
        <end position="322"/>
    </location>
</feature>
<dbReference type="InterPro" id="IPR013083">
    <property type="entry name" value="Znf_RING/FYVE/PHD"/>
</dbReference>
<keyword evidence="8 15" id="KW-0227">DNA damage</keyword>
<evidence type="ECO:0000256" key="12">
    <source>
        <dbReference type="ARBA" id="ARBA00023172"/>
    </source>
</evidence>
<feature type="compositionally biased region" description="Basic and acidic residues" evidence="16">
    <location>
        <begin position="261"/>
        <end position="271"/>
    </location>
</feature>
<dbReference type="GO" id="GO:0061630">
    <property type="term" value="F:ubiquitin protein ligase activity"/>
    <property type="evidence" value="ECO:0007669"/>
    <property type="project" value="UniProtKB-EC"/>
</dbReference>
<organism evidence="18 19">
    <name type="scientific">Macrolepiota fuliginosa MF-IS2</name>
    <dbReference type="NCBI Taxonomy" id="1400762"/>
    <lineage>
        <taxon>Eukaryota</taxon>
        <taxon>Fungi</taxon>
        <taxon>Dikarya</taxon>
        <taxon>Basidiomycota</taxon>
        <taxon>Agaricomycotina</taxon>
        <taxon>Agaricomycetes</taxon>
        <taxon>Agaricomycetidae</taxon>
        <taxon>Agaricales</taxon>
        <taxon>Agaricineae</taxon>
        <taxon>Agaricaceae</taxon>
        <taxon>Macrolepiota</taxon>
    </lineage>
</organism>
<dbReference type="GO" id="GO:0005634">
    <property type="term" value="C:nucleus"/>
    <property type="evidence" value="ECO:0007669"/>
    <property type="project" value="UniProtKB-SubCell"/>
</dbReference>
<sequence>MVSDTDVNKLFLQAMLSRGVVPEKLARKIWQKCIEAVNAVDPSKQIRSSNNDDAWHHFLNTINHSLDKLELALRPKRDQRTGQAVYSIVNLKGDAIAQMATDYTPAEITYFKAIVEQIMLAPRHKYSVSSFVALREVSMIKPKSNITKSQAEAVLTTFVARGWLVKSKDGRYSLSGRSLLELQPYLQTNYADQIITCSLCEEILTTGIACSHEDCKCRMHPHCFKRYSRARTNGPLPCKNCSKEWPREINSEEFIPIGENAVRKGEHEQRVRVGTASDGEDDDAEYEEIDEDLDMLQSQQPQSQPTQTQSRKTSKSKGKKKNVVGESDEEAPLSTSTQRLRRSTRR</sequence>
<evidence type="ECO:0000313" key="18">
    <source>
        <dbReference type="EMBL" id="KAF9453211.1"/>
    </source>
</evidence>
<comment type="catalytic activity">
    <reaction evidence="1 15">
        <text>S-ubiquitinyl-[E2 ubiquitin-conjugating enzyme]-L-cysteine + [acceptor protein]-L-lysine = [E2 ubiquitin-conjugating enzyme]-L-cysteine + N(6)-ubiquitinyl-[acceptor protein]-L-lysine.</text>
        <dbReference type="EC" id="2.3.2.27"/>
    </reaction>
</comment>
<keyword evidence="10 15" id="KW-0833">Ubl conjugation pathway</keyword>
<feature type="non-terminal residue" evidence="18">
    <location>
        <position position="346"/>
    </location>
</feature>
<feature type="compositionally biased region" description="Low complexity" evidence="16">
    <location>
        <begin position="297"/>
        <end position="311"/>
    </location>
</feature>
<evidence type="ECO:0000256" key="6">
    <source>
        <dbReference type="ARBA" id="ARBA00022679"/>
    </source>
</evidence>
<keyword evidence="6 15" id="KW-0808">Transferase</keyword>
<dbReference type="EMBL" id="MU151063">
    <property type="protein sequence ID" value="KAF9453211.1"/>
    <property type="molecule type" value="Genomic_DNA"/>
</dbReference>
<feature type="compositionally biased region" description="Acidic residues" evidence="16">
    <location>
        <begin position="278"/>
        <end position="294"/>
    </location>
</feature>
<dbReference type="EC" id="2.3.2.27" evidence="4 15"/>
<dbReference type="AlphaFoldDB" id="A0A9P5XQ54"/>
<dbReference type="Proteomes" id="UP000807342">
    <property type="component" value="Unassembled WGS sequence"/>
</dbReference>
<evidence type="ECO:0000256" key="1">
    <source>
        <dbReference type="ARBA" id="ARBA00000900"/>
    </source>
</evidence>
<dbReference type="Pfam" id="PF07574">
    <property type="entry name" value="SMC_Nse1"/>
    <property type="match status" value="1"/>
</dbReference>
<evidence type="ECO:0000256" key="4">
    <source>
        <dbReference type="ARBA" id="ARBA00012483"/>
    </source>
</evidence>
<keyword evidence="11 15" id="KW-0862">Zinc</keyword>
<comment type="function">
    <text evidence="15">Acts in a DNA repair pathway for removal of UV-induced DNA damage that is distinct from classical nucleotide excision repair and in repair of ionizing radiation damage. Functions in homologous recombination repair of DNA double strand breaks and in recovery of stalled replication forks.</text>
</comment>
<feature type="region of interest" description="Disordered" evidence="16">
    <location>
        <begin position="260"/>
        <end position="346"/>
    </location>
</feature>
<dbReference type="GO" id="GO:0030915">
    <property type="term" value="C:Smc5-Smc6 complex"/>
    <property type="evidence" value="ECO:0007669"/>
    <property type="project" value="UniProtKB-UniRule"/>
</dbReference>
<dbReference type="CDD" id="cd16493">
    <property type="entry name" value="RING-CH-C4HC3_NSE1"/>
    <property type="match status" value="1"/>
</dbReference>
<dbReference type="FunFam" id="1.10.10.10:FF:000270">
    <property type="entry name" value="Non-structural maintenance of chromosomes element 1 homolog"/>
    <property type="match status" value="1"/>
</dbReference>
<evidence type="ECO:0000256" key="3">
    <source>
        <dbReference type="ARBA" id="ARBA00010258"/>
    </source>
</evidence>
<dbReference type="OrthoDB" id="185455at2759"/>
<dbReference type="Gene3D" id="3.90.1150.220">
    <property type="match status" value="1"/>
</dbReference>
<keyword evidence="14 15" id="KW-0539">Nucleus</keyword>
<evidence type="ECO:0000256" key="10">
    <source>
        <dbReference type="ARBA" id="ARBA00022786"/>
    </source>
</evidence>
<comment type="subunit">
    <text evidence="15">Component of the Smc5-Smc6 complex.</text>
</comment>
<comment type="similarity">
    <text evidence="3 15">Belongs to the NSE1 family.</text>
</comment>
<accession>A0A9P5XQ54</accession>
<evidence type="ECO:0000256" key="13">
    <source>
        <dbReference type="ARBA" id="ARBA00023204"/>
    </source>
</evidence>
<proteinExistence type="inferred from homology"/>
<evidence type="ECO:0000256" key="15">
    <source>
        <dbReference type="RuleBase" id="RU368018"/>
    </source>
</evidence>
<evidence type="ECO:0000256" key="16">
    <source>
        <dbReference type="SAM" id="MobiDB-lite"/>
    </source>
</evidence>
<dbReference type="PANTHER" id="PTHR20973">
    <property type="entry name" value="NON-SMC ELEMENT 1-RELATED"/>
    <property type="match status" value="1"/>
</dbReference>
<keyword evidence="7 15" id="KW-0479">Metal-binding</keyword>
<dbReference type="InterPro" id="IPR014857">
    <property type="entry name" value="Nse1_RING_C4HC3-type"/>
</dbReference>
<evidence type="ECO:0000259" key="17">
    <source>
        <dbReference type="Pfam" id="PF08746"/>
    </source>
</evidence>
<keyword evidence="13 15" id="KW-0234">DNA repair</keyword>
<evidence type="ECO:0000256" key="11">
    <source>
        <dbReference type="ARBA" id="ARBA00022833"/>
    </source>
</evidence>
<dbReference type="Gene3D" id="1.10.10.10">
    <property type="entry name" value="Winged helix-like DNA-binding domain superfamily/Winged helix DNA-binding domain"/>
    <property type="match status" value="1"/>
</dbReference>
<dbReference type="GO" id="GO:0000724">
    <property type="term" value="P:double-strand break repair via homologous recombination"/>
    <property type="evidence" value="ECO:0007669"/>
    <property type="project" value="TreeGrafter"/>
</dbReference>
<feature type="domain" description="Non-structural maintenance of chromosomes element 1 RING C4HC3-type" evidence="17">
    <location>
        <begin position="197"/>
        <end position="241"/>
    </location>
</feature>
<dbReference type="Pfam" id="PF08746">
    <property type="entry name" value="zf-RING-like"/>
    <property type="match status" value="1"/>
</dbReference>